<dbReference type="InterPro" id="IPR003961">
    <property type="entry name" value="FN3_dom"/>
</dbReference>
<evidence type="ECO:0000313" key="4">
    <source>
        <dbReference type="EMBL" id="NXG24406.1"/>
    </source>
</evidence>
<dbReference type="Gene3D" id="2.60.40.10">
    <property type="entry name" value="Immunoglobulins"/>
    <property type="match status" value="4"/>
</dbReference>
<evidence type="ECO:0000256" key="2">
    <source>
        <dbReference type="SAM" id="Phobius"/>
    </source>
</evidence>
<feature type="non-terminal residue" evidence="4">
    <location>
        <position position="1"/>
    </location>
</feature>
<dbReference type="Pfam" id="PF09294">
    <property type="entry name" value="Interfer-bind"/>
    <property type="match status" value="2"/>
</dbReference>
<protein>
    <submittedName>
        <fullName evidence="4">INAR1 protein</fullName>
    </submittedName>
</protein>
<reference evidence="4 5" key="1">
    <citation type="submission" date="2019-09" db="EMBL/GenBank/DDBJ databases">
        <title>Bird 10,000 Genomes (B10K) Project - Family phase.</title>
        <authorList>
            <person name="Zhang G."/>
        </authorList>
    </citation>
    <scope>NUCLEOTIDE SEQUENCE [LARGE SCALE GENOMIC DNA]</scope>
    <source>
        <strain evidence="4">B10K-DU-001-02</strain>
        <tissue evidence="4">Muscle</tissue>
    </source>
</reference>
<dbReference type="Pfam" id="PF01108">
    <property type="entry name" value="Tissue_fac"/>
    <property type="match status" value="1"/>
</dbReference>
<gene>
    <name evidence="4" type="primary">Ifnar1_1</name>
    <name evidence="4" type="ORF">GRAVAR_R02939</name>
</gene>
<organism evidence="4 5">
    <name type="scientific">Grallaria varia</name>
    <name type="common">variegated antpitta</name>
    <dbReference type="NCBI Taxonomy" id="117165"/>
    <lineage>
        <taxon>Eukaryota</taxon>
        <taxon>Metazoa</taxon>
        <taxon>Chordata</taxon>
        <taxon>Craniata</taxon>
        <taxon>Vertebrata</taxon>
        <taxon>Euteleostomi</taxon>
        <taxon>Archelosauria</taxon>
        <taxon>Archosauria</taxon>
        <taxon>Dinosauria</taxon>
        <taxon>Saurischia</taxon>
        <taxon>Theropoda</taxon>
        <taxon>Coelurosauria</taxon>
        <taxon>Aves</taxon>
        <taxon>Neognathae</taxon>
        <taxon>Neoaves</taxon>
        <taxon>Telluraves</taxon>
        <taxon>Australaves</taxon>
        <taxon>Passeriformes</taxon>
        <taxon>Formicariidae</taxon>
        <taxon>Grallaria</taxon>
    </lineage>
</organism>
<keyword evidence="2" id="KW-0472">Membrane</keyword>
<dbReference type="InterPro" id="IPR015373">
    <property type="entry name" value="Interferon/interleukin_rcp_dom"/>
</dbReference>
<dbReference type="FunFam" id="2.60.40.10:FF:000842">
    <property type="entry name" value="Interferon receptor 1 isoform 4"/>
    <property type="match status" value="2"/>
</dbReference>
<dbReference type="GO" id="GO:0004905">
    <property type="term" value="F:type I interferon receptor activity"/>
    <property type="evidence" value="ECO:0007669"/>
    <property type="project" value="TreeGrafter"/>
</dbReference>
<keyword evidence="5" id="KW-1185">Reference proteome</keyword>
<dbReference type="EMBL" id="VWZG01011480">
    <property type="protein sequence ID" value="NXG24406.1"/>
    <property type="molecule type" value="Genomic_DNA"/>
</dbReference>
<name>A0A7K9A8N5_9PASS</name>
<dbReference type="CDD" id="cd00063">
    <property type="entry name" value="FN3"/>
    <property type="match status" value="2"/>
</dbReference>
<feature type="non-terminal residue" evidence="4">
    <location>
        <position position="539"/>
    </location>
</feature>
<feature type="domain" description="Fibronectin type-III" evidence="3">
    <location>
        <begin position="7"/>
        <end position="103"/>
    </location>
</feature>
<dbReference type="PANTHER" id="PTHR20859:SF54">
    <property type="entry name" value="INTERFERON ALPHA_BETA RECEPTOR 1"/>
    <property type="match status" value="1"/>
</dbReference>
<feature type="compositionally biased region" description="Polar residues" evidence="1">
    <location>
        <begin position="513"/>
        <end position="528"/>
    </location>
</feature>
<feature type="domain" description="Fibronectin type-III" evidence="3">
    <location>
        <begin position="311"/>
        <end position="413"/>
    </location>
</feature>
<evidence type="ECO:0000256" key="1">
    <source>
        <dbReference type="SAM" id="MobiDB-lite"/>
    </source>
</evidence>
<evidence type="ECO:0000313" key="5">
    <source>
        <dbReference type="Proteomes" id="UP000591535"/>
    </source>
</evidence>
<keyword evidence="2" id="KW-0812">Transmembrane</keyword>
<keyword evidence="2" id="KW-1133">Transmembrane helix</keyword>
<comment type="caution">
    <text evidence="4">The sequence shown here is derived from an EMBL/GenBank/DDBJ whole genome shotgun (WGS) entry which is preliminary data.</text>
</comment>
<sequence>GQVPLQSPQHVEVHVVNTNFTLSWSHPGKEPGVTFSAEYQGPDGGGTAWQWLPGCHNVSGTRCDFSLAISEFYDSHWLRVRAQRAGHVSPWSHTVHMVPAHEAQIGPPGLELQPTNGDIKIKISPPEANQDKKMWLDDLSFKYNLVYWENSSDSQLRSKSVFPVDTVDGLAPDTTYCFRVQANLPAEAKEGQFSPTCCVRTTRKVNELLCATNLRVLGLNMDFHLHWDSQYKQPVSYSVQYLIGYLKRLNDDHSGKWLEVPGCGNVTGGRCRVSPVLTTTGFYYLRVLARGQGHQCCLSAEVKVDPLKTNEIGPPGVKLDISDTLLHVQISPPGGPGNELMRDNYVLSYRILYWKNSSNDEEEAKVKELKQTIGTIAGLEPRTLYCVKVQAVSEAYNKSSAYSQQECTQTPAEKSFPLVILATFTVALVAVLLLVVPLVFVLYQAYSKIKYVFFPSCQPPLNIEGFGGQLCPSPYLSTPEEPIENCSIIESMVTYEGNQVDFKDYKHSKQSSRDSGNYSNDDNTSGSKDSAEMLQKEII</sequence>
<accession>A0A7K9A8N5</accession>
<proteinExistence type="predicted"/>
<dbReference type="PROSITE" id="PS50853">
    <property type="entry name" value="FN3"/>
    <property type="match status" value="3"/>
</dbReference>
<dbReference type="GO" id="GO:0005886">
    <property type="term" value="C:plasma membrane"/>
    <property type="evidence" value="ECO:0007669"/>
    <property type="project" value="TreeGrafter"/>
</dbReference>
<dbReference type="AlphaFoldDB" id="A0A7K9A8N5"/>
<dbReference type="PANTHER" id="PTHR20859">
    <property type="entry name" value="INTERFERON/INTERLEUKIN RECEPTOR"/>
    <property type="match status" value="1"/>
</dbReference>
<evidence type="ECO:0000259" key="3">
    <source>
        <dbReference type="PROSITE" id="PS50853"/>
    </source>
</evidence>
<dbReference type="SMART" id="SM00060">
    <property type="entry name" value="FN3"/>
    <property type="match status" value="2"/>
</dbReference>
<feature type="transmembrane region" description="Helical" evidence="2">
    <location>
        <begin position="416"/>
        <end position="443"/>
    </location>
</feature>
<dbReference type="InterPro" id="IPR050650">
    <property type="entry name" value="Type-II_Cytokine-TF_Rcpt"/>
</dbReference>
<feature type="region of interest" description="Disordered" evidence="1">
    <location>
        <begin position="506"/>
        <end position="539"/>
    </location>
</feature>
<feature type="compositionally biased region" description="Basic and acidic residues" evidence="1">
    <location>
        <begin position="529"/>
        <end position="539"/>
    </location>
</feature>
<dbReference type="InterPro" id="IPR013783">
    <property type="entry name" value="Ig-like_fold"/>
</dbReference>
<dbReference type="InterPro" id="IPR036116">
    <property type="entry name" value="FN3_sf"/>
</dbReference>
<dbReference type="SUPFAM" id="SSF49265">
    <property type="entry name" value="Fibronectin type III"/>
    <property type="match status" value="4"/>
</dbReference>
<dbReference type="Proteomes" id="UP000591535">
    <property type="component" value="Unassembled WGS sequence"/>
</dbReference>
<feature type="domain" description="Fibronectin type-III" evidence="3">
    <location>
        <begin position="104"/>
        <end position="204"/>
    </location>
</feature>